<feature type="region of interest" description="Disordered" evidence="1">
    <location>
        <begin position="398"/>
        <end position="461"/>
    </location>
</feature>
<feature type="region of interest" description="Disordered" evidence="1">
    <location>
        <begin position="87"/>
        <end position="152"/>
    </location>
</feature>
<reference evidence="4" key="2">
    <citation type="submission" date="2020-04" db="EMBL/GenBank/DDBJ databases">
        <authorList>
            <consortium name="NCBI Genome Project"/>
        </authorList>
    </citation>
    <scope>NUCLEOTIDE SEQUENCE</scope>
    <source>
        <strain evidence="4">CBS 781.70</strain>
    </source>
</reference>
<feature type="compositionally biased region" description="Polar residues" evidence="1">
    <location>
        <begin position="402"/>
        <end position="418"/>
    </location>
</feature>
<dbReference type="EMBL" id="ML975167">
    <property type="protein sequence ID" value="KAF1810163.1"/>
    <property type="molecule type" value="Genomic_DNA"/>
</dbReference>
<evidence type="ECO:0000256" key="1">
    <source>
        <dbReference type="SAM" id="MobiDB-lite"/>
    </source>
</evidence>
<feature type="compositionally biased region" description="Low complexity" evidence="1">
    <location>
        <begin position="140"/>
        <end position="149"/>
    </location>
</feature>
<feature type="compositionally biased region" description="Polar residues" evidence="1">
    <location>
        <begin position="431"/>
        <end position="444"/>
    </location>
</feature>
<dbReference type="AlphaFoldDB" id="A0A6G1FWK1"/>
<dbReference type="OrthoDB" id="14339at2759"/>
<dbReference type="RefSeq" id="XP_033531794.1">
    <property type="nucleotide sequence ID" value="XM_033679968.1"/>
</dbReference>
<feature type="compositionally biased region" description="Polar residues" evidence="1">
    <location>
        <begin position="87"/>
        <end position="106"/>
    </location>
</feature>
<dbReference type="PANTHER" id="PTHR37332:SF1">
    <property type="entry name" value="ELMO DOMAIN-CONTAINING PROTEIN"/>
    <property type="match status" value="1"/>
</dbReference>
<evidence type="ECO:0000313" key="2">
    <source>
        <dbReference type="EMBL" id="KAF1810163.1"/>
    </source>
</evidence>
<feature type="region of interest" description="Disordered" evidence="1">
    <location>
        <begin position="167"/>
        <end position="222"/>
    </location>
</feature>
<gene>
    <name evidence="2 4" type="ORF">P152DRAFT_460665</name>
</gene>
<dbReference type="Proteomes" id="UP000504638">
    <property type="component" value="Unplaced"/>
</dbReference>
<accession>A0A6G1FWK1</accession>
<feature type="compositionally biased region" description="Polar residues" evidence="1">
    <location>
        <begin position="1"/>
        <end position="23"/>
    </location>
</feature>
<evidence type="ECO:0000313" key="4">
    <source>
        <dbReference type="RefSeq" id="XP_033531794.1"/>
    </source>
</evidence>
<dbReference type="GeneID" id="54420538"/>
<feature type="compositionally biased region" description="Polar residues" evidence="1">
    <location>
        <begin position="196"/>
        <end position="205"/>
    </location>
</feature>
<proteinExistence type="predicted"/>
<dbReference type="PANTHER" id="PTHR37332">
    <property type="entry name" value="EXPRESSED PROTEIN"/>
    <property type="match status" value="1"/>
</dbReference>
<feature type="region of interest" description="Disordered" evidence="1">
    <location>
        <begin position="1"/>
        <end position="57"/>
    </location>
</feature>
<sequence length="587" mass="62091">MQLISNHGSSTSNIKKSLHSSTRPSPPTDLRITVASPVISDPCDPGPSPPVKYSPSIHYKPIRRSSQRLGIPSGVAGLGNSIRRSASFHSGSPYSQRTKSARSPLSATFPRENSDSVPQQAPPSPRWSISRPDISTRNLSASSSSSSKKSTTDTLFGTLAHLASTSVTGLRARQSSSSASSSATPTPPESFHPHRSTSNASTMASVQMRAPSVSTRPPGTAHSNMNFAMGAMPTASGQAGTTASPLTVAQHIHDLASKRISTLDYLRKAHEGRIYWFNTILFTTLDLSKLSYFAPAKLARRATAYVLLGFSLPALLDLNGSSAPEYLRALNSLLSEFDSFLEKHGGSDTGGSSSGFGGSLSKGRVQQMFKRGMQGVSKGRRASAATDTVWAGIEGAAMGGANSATSPQDETASNSTTPLDPHPHPEAYTIQPATSTTEKSTTQPAGPFHPHASPFDPSYAPSLTGAEHHSHLLVIPLPFPPDYYQAFSTLCDCLIDVYTRIMDLVPSPEALMSREREGSISGGVGGQGAAMDWRENAGMIGELFAKTDTKVKKLLVAGVVREFEEASRSGVRGELRGVGRVVLGGLM</sequence>
<keyword evidence="3" id="KW-1185">Reference proteome</keyword>
<protein>
    <submittedName>
        <fullName evidence="2 4">Uncharacterized protein</fullName>
    </submittedName>
</protein>
<name>A0A6G1FWK1_9PEZI</name>
<evidence type="ECO:0000313" key="3">
    <source>
        <dbReference type="Proteomes" id="UP000504638"/>
    </source>
</evidence>
<reference evidence="2 4" key="1">
    <citation type="submission" date="2020-01" db="EMBL/GenBank/DDBJ databases">
        <authorList>
            <consortium name="DOE Joint Genome Institute"/>
            <person name="Haridas S."/>
            <person name="Albert R."/>
            <person name="Binder M."/>
            <person name="Bloem J."/>
            <person name="Labutti K."/>
            <person name="Salamov A."/>
            <person name="Andreopoulos B."/>
            <person name="Baker S.E."/>
            <person name="Barry K."/>
            <person name="Bills G."/>
            <person name="Bluhm B.H."/>
            <person name="Cannon C."/>
            <person name="Castanera R."/>
            <person name="Culley D.E."/>
            <person name="Daum C."/>
            <person name="Ezra D."/>
            <person name="Gonzalez J.B."/>
            <person name="Henrissat B."/>
            <person name="Kuo A."/>
            <person name="Liang C."/>
            <person name="Lipzen A."/>
            <person name="Lutzoni F."/>
            <person name="Magnuson J."/>
            <person name="Mondo S."/>
            <person name="Nolan M."/>
            <person name="Ohm R."/>
            <person name="Pangilinan J."/>
            <person name="Park H.-J."/>
            <person name="Ramirez L."/>
            <person name="Alfaro M."/>
            <person name="Sun H."/>
            <person name="Tritt A."/>
            <person name="Yoshinaga Y."/>
            <person name="Zwiers L.-H."/>
            <person name="Turgeon B.G."/>
            <person name="Goodwin S.B."/>
            <person name="Spatafora J.W."/>
            <person name="Crous P.W."/>
            <person name="Grigoriev I.V."/>
        </authorList>
    </citation>
    <scope>NUCLEOTIDE SEQUENCE</scope>
    <source>
        <strain evidence="2 4">CBS 781.70</strain>
    </source>
</reference>
<organism evidence="2">
    <name type="scientific">Eremomyces bilateralis CBS 781.70</name>
    <dbReference type="NCBI Taxonomy" id="1392243"/>
    <lineage>
        <taxon>Eukaryota</taxon>
        <taxon>Fungi</taxon>
        <taxon>Dikarya</taxon>
        <taxon>Ascomycota</taxon>
        <taxon>Pezizomycotina</taxon>
        <taxon>Dothideomycetes</taxon>
        <taxon>Dothideomycetes incertae sedis</taxon>
        <taxon>Eremomycetales</taxon>
        <taxon>Eremomycetaceae</taxon>
        <taxon>Eremomyces</taxon>
    </lineage>
</organism>
<reference evidence="4" key="3">
    <citation type="submission" date="2025-04" db="UniProtKB">
        <authorList>
            <consortium name="RefSeq"/>
        </authorList>
    </citation>
    <scope>IDENTIFICATION</scope>
    <source>
        <strain evidence="4">CBS 781.70</strain>
    </source>
</reference>
<feature type="compositionally biased region" description="Low complexity" evidence="1">
    <location>
        <begin position="175"/>
        <end position="184"/>
    </location>
</feature>
<feature type="compositionally biased region" description="Polar residues" evidence="1">
    <location>
        <begin position="212"/>
        <end position="222"/>
    </location>
</feature>